<reference evidence="1 2" key="1">
    <citation type="submission" date="2020-07" db="EMBL/GenBank/DDBJ databases">
        <title>Draft genome sequence of violacein-producing bacteria and related species.</title>
        <authorList>
            <person name="Wilson H.S."/>
            <person name="De Leon M.E."/>
        </authorList>
    </citation>
    <scope>NUCLEOTIDE SEQUENCE [LARGE SCALE GENOMIC DNA]</scope>
    <source>
        <strain evidence="1 2">HSC-21Su07</strain>
    </source>
</reference>
<organism evidence="1 2">
    <name type="scientific">Aquitalea aquatica</name>
    <dbReference type="NCBI Taxonomy" id="3044273"/>
    <lineage>
        <taxon>Bacteria</taxon>
        <taxon>Pseudomonadati</taxon>
        <taxon>Pseudomonadota</taxon>
        <taxon>Betaproteobacteria</taxon>
        <taxon>Neisseriales</taxon>
        <taxon>Chromobacteriaceae</taxon>
        <taxon>Aquitalea</taxon>
    </lineage>
</organism>
<dbReference type="PANTHER" id="PTHR39338">
    <property type="entry name" value="BLL5662 PROTEIN-RELATED"/>
    <property type="match status" value="1"/>
</dbReference>
<dbReference type="EMBL" id="JACERN010000033">
    <property type="protein sequence ID" value="MBA4709407.1"/>
    <property type="molecule type" value="Genomic_DNA"/>
</dbReference>
<sequence>MLIDFFTALRDAGLPVSLKEFLTLLEALKQQVAFGSLDAFYYLARTTLIKDEKHYDRFDQVFGHYFQGKELLLDDLQTEIPEDWLRKQVEKFLSEEEKQQLQALGWDKLMDTLRQRLEEQKERHQGGNKWIGTGGTSPFGAYGYNPEGIRIGQDGSRHRRAVKVWDQREFRNFDNAAELGSRNIKLALRRLREFAREGAEEVLDLDGTIAATARNAGLLELKMLRELRNTVKVLVLFDVGGSMDDHIKAVEELFSAVKSEFKHLEYYYFHNCVYETVWKDNRRRQGSSLSTHELIHTFGSDYKLIFVGDATMSPYEISYPGGSVEHMNPESGEVWMRRLLQQFRHAVWLNPVAEPYWDYTQSLQMMRRLLQERMYPLTLEGVDQAMRALKKSMPASALPPV</sequence>
<evidence type="ECO:0000313" key="2">
    <source>
        <dbReference type="Proteomes" id="UP000545606"/>
    </source>
</evidence>
<dbReference type="RefSeq" id="WP_181836442.1">
    <property type="nucleotide sequence ID" value="NZ_JACERN010000033.1"/>
</dbReference>
<proteinExistence type="predicted"/>
<dbReference type="Proteomes" id="UP000545606">
    <property type="component" value="Unassembled WGS sequence"/>
</dbReference>
<evidence type="ECO:0000313" key="1">
    <source>
        <dbReference type="EMBL" id="MBA4709407.1"/>
    </source>
</evidence>
<name>A0A838YA86_9NEIS</name>
<keyword evidence="2" id="KW-1185">Reference proteome</keyword>
<dbReference type="PANTHER" id="PTHR39338:SF7">
    <property type="entry name" value="BLL6692 PROTEIN"/>
    <property type="match status" value="1"/>
</dbReference>
<gene>
    <name evidence="1" type="ORF">H2Z84_13575</name>
</gene>
<comment type="caution">
    <text evidence="1">The sequence shown here is derived from an EMBL/GenBank/DDBJ whole genome shotgun (WGS) entry which is preliminary data.</text>
</comment>
<accession>A0A838YA86</accession>
<dbReference type="AlphaFoldDB" id="A0A838YA86"/>
<protein>
    <submittedName>
        <fullName evidence="1">VWA domain-containing protein</fullName>
    </submittedName>
</protein>